<dbReference type="OrthoDB" id="346907at2759"/>
<comment type="similarity">
    <text evidence="6">Belongs to the protein kinase superfamily.</text>
</comment>
<dbReference type="Gene3D" id="1.10.510.10">
    <property type="entry name" value="Transferase(Phosphotransferase) domain 1"/>
    <property type="match status" value="1"/>
</dbReference>
<dbReference type="STRING" id="4555.A0A368S6U4"/>
<dbReference type="InterPro" id="IPR050117">
    <property type="entry name" value="MAPK"/>
</dbReference>
<protein>
    <recommendedName>
        <fullName evidence="8">Protein kinase domain-containing protein</fullName>
    </recommendedName>
</protein>
<proteinExistence type="inferred from homology"/>
<gene>
    <name evidence="9" type="ORF">SETIT_8G120100v2</name>
</gene>
<dbReference type="InterPro" id="IPR008271">
    <property type="entry name" value="Ser/Thr_kinase_AS"/>
</dbReference>
<dbReference type="PROSITE" id="PS00108">
    <property type="entry name" value="PROTEIN_KINASE_ST"/>
    <property type="match status" value="1"/>
</dbReference>
<evidence type="ECO:0000256" key="7">
    <source>
        <dbReference type="SAM" id="MobiDB-lite"/>
    </source>
</evidence>
<dbReference type="PROSITE" id="PS50011">
    <property type="entry name" value="PROTEIN_KINASE_DOM"/>
    <property type="match status" value="1"/>
</dbReference>
<feature type="region of interest" description="Disordered" evidence="7">
    <location>
        <begin position="1"/>
        <end position="21"/>
    </location>
</feature>
<keyword evidence="6" id="KW-0723">Serine/threonine-protein kinase</keyword>
<dbReference type="GO" id="GO:0004674">
    <property type="term" value="F:protein serine/threonine kinase activity"/>
    <property type="evidence" value="ECO:0007669"/>
    <property type="project" value="UniProtKB-KW"/>
</dbReference>
<dbReference type="EMBL" id="CM003535">
    <property type="protein sequence ID" value="RCV38159.1"/>
    <property type="molecule type" value="Genomic_DNA"/>
</dbReference>
<name>A0A368S6U4_SETIT</name>
<dbReference type="InterPro" id="IPR011009">
    <property type="entry name" value="Kinase-like_dom_sf"/>
</dbReference>
<evidence type="ECO:0000259" key="8">
    <source>
        <dbReference type="PROSITE" id="PS50011"/>
    </source>
</evidence>
<dbReference type="InterPro" id="IPR017441">
    <property type="entry name" value="Protein_kinase_ATP_BS"/>
</dbReference>
<keyword evidence="4 5" id="KW-0067">ATP-binding</keyword>
<dbReference type="GO" id="GO:0005524">
    <property type="term" value="F:ATP binding"/>
    <property type="evidence" value="ECO:0007669"/>
    <property type="project" value="UniProtKB-UniRule"/>
</dbReference>
<dbReference type="Pfam" id="PF00069">
    <property type="entry name" value="Pkinase"/>
    <property type="match status" value="1"/>
</dbReference>
<dbReference type="SUPFAM" id="SSF56112">
    <property type="entry name" value="Protein kinase-like (PK-like)"/>
    <property type="match status" value="1"/>
</dbReference>
<evidence type="ECO:0000256" key="4">
    <source>
        <dbReference type="ARBA" id="ARBA00022840"/>
    </source>
</evidence>
<dbReference type="PROSITE" id="PS00107">
    <property type="entry name" value="PROTEIN_KINASE_ATP"/>
    <property type="match status" value="1"/>
</dbReference>
<keyword evidence="3" id="KW-0418">Kinase</keyword>
<dbReference type="SMART" id="SM00220">
    <property type="entry name" value="S_TKc"/>
    <property type="match status" value="1"/>
</dbReference>
<organism evidence="9">
    <name type="scientific">Setaria italica</name>
    <name type="common">Foxtail millet</name>
    <name type="synonym">Panicum italicum</name>
    <dbReference type="NCBI Taxonomy" id="4555"/>
    <lineage>
        <taxon>Eukaryota</taxon>
        <taxon>Viridiplantae</taxon>
        <taxon>Streptophyta</taxon>
        <taxon>Embryophyta</taxon>
        <taxon>Tracheophyta</taxon>
        <taxon>Spermatophyta</taxon>
        <taxon>Magnoliopsida</taxon>
        <taxon>Liliopsida</taxon>
        <taxon>Poales</taxon>
        <taxon>Poaceae</taxon>
        <taxon>PACMAD clade</taxon>
        <taxon>Panicoideae</taxon>
        <taxon>Panicodae</taxon>
        <taxon>Paniceae</taxon>
        <taxon>Cenchrinae</taxon>
        <taxon>Setaria</taxon>
    </lineage>
</organism>
<feature type="region of interest" description="Disordered" evidence="7">
    <location>
        <begin position="58"/>
        <end position="78"/>
    </location>
</feature>
<evidence type="ECO:0000256" key="6">
    <source>
        <dbReference type="RuleBase" id="RU000304"/>
    </source>
</evidence>
<dbReference type="InterPro" id="IPR000719">
    <property type="entry name" value="Prot_kinase_dom"/>
</dbReference>
<dbReference type="Gene3D" id="3.30.200.20">
    <property type="entry name" value="Phosphorylase Kinase, domain 1"/>
    <property type="match status" value="1"/>
</dbReference>
<keyword evidence="2 5" id="KW-0547">Nucleotide-binding</keyword>
<dbReference type="PANTHER" id="PTHR24055">
    <property type="entry name" value="MITOGEN-ACTIVATED PROTEIN KINASE"/>
    <property type="match status" value="1"/>
</dbReference>
<feature type="domain" description="Protein kinase" evidence="8">
    <location>
        <begin position="108"/>
        <end position="384"/>
    </location>
</feature>
<sequence length="391" mass="41670">MTRQRAGGGDSTVCGRREARTAGAEAESITVFRSRRRRLPSISAPNSAIREFHLIHGGGREAPSLPHGGQAPRLTPAPSSFRGLRPLPAVPKAANAPCATALGRLDSYKRLRKIGEGAFGAVSKARHRRTGEVVAIKSVHEKGRGGEAAALLREAVLLAACAANPAVVALREVARGAADRGRRTSTSLYDVISERCRLNLPFSESETRRAMAQLLAGVGTMHAHGIVHRDLKPGNVLVGERDGRLKICDLGLARSVAAPPPLDAELEGTPGYMAPEVLLCEKGCGEPVDVWALGCVMAELVAGQSLFPEDDLCKQLVNIIYLLGIPDDVSLMPLGITAAAMSKLRDKVPEERLSPAGFDVLRGLLQYHPKDRLTAAAALQMQWFSDDATAM</sequence>
<dbReference type="AlphaFoldDB" id="A0A368S6U4"/>
<reference evidence="9" key="2">
    <citation type="submission" date="2015-07" db="EMBL/GenBank/DDBJ databases">
        <authorList>
            <person name="Noorani M."/>
        </authorList>
    </citation>
    <scope>NUCLEOTIDE SEQUENCE</scope>
    <source>
        <strain evidence="9">Yugu1</strain>
    </source>
</reference>
<evidence type="ECO:0000313" key="9">
    <source>
        <dbReference type="EMBL" id="RCV38159.1"/>
    </source>
</evidence>
<feature type="binding site" evidence="5">
    <location>
        <position position="137"/>
    </location>
    <ligand>
        <name>ATP</name>
        <dbReference type="ChEBI" id="CHEBI:30616"/>
    </ligand>
</feature>
<evidence type="ECO:0000256" key="3">
    <source>
        <dbReference type="ARBA" id="ARBA00022777"/>
    </source>
</evidence>
<evidence type="ECO:0000256" key="2">
    <source>
        <dbReference type="ARBA" id="ARBA00022741"/>
    </source>
</evidence>
<evidence type="ECO:0000256" key="5">
    <source>
        <dbReference type="PROSITE-ProRule" id="PRU10141"/>
    </source>
</evidence>
<reference evidence="9" key="1">
    <citation type="journal article" date="2012" name="Nat. Biotechnol.">
        <title>Reference genome sequence of the model plant Setaria.</title>
        <authorList>
            <person name="Bennetzen J.L."/>
            <person name="Schmutz J."/>
            <person name="Wang H."/>
            <person name="Percifield R."/>
            <person name="Hawkins J."/>
            <person name="Pontaroli A.C."/>
            <person name="Estep M."/>
            <person name="Feng L."/>
            <person name="Vaughn J.N."/>
            <person name="Grimwood J."/>
            <person name="Jenkins J."/>
            <person name="Barry K."/>
            <person name="Lindquist E."/>
            <person name="Hellsten U."/>
            <person name="Deshpande S."/>
            <person name="Wang X."/>
            <person name="Wu X."/>
            <person name="Mitros T."/>
            <person name="Triplett J."/>
            <person name="Yang X."/>
            <person name="Ye C.Y."/>
            <person name="Mauro-Herrera M."/>
            <person name="Wang L."/>
            <person name="Li P."/>
            <person name="Sharma M."/>
            <person name="Sharma R."/>
            <person name="Ronald P.C."/>
            <person name="Panaud O."/>
            <person name="Kellogg E.A."/>
            <person name="Brutnell T.P."/>
            <person name="Doust A.N."/>
            <person name="Tuskan G.A."/>
            <person name="Rokhsar D."/>
            <person name="Devos K.M."/>
        </authorList>
    </citation>
    <scope>NUCLEOTIDE SEQUENCE [LARGE SCALE GENOMIC DNA]</scope>
    <source>
        <strain evidence="9">Yugu1</strain>
    </source>
</reference>
<evidence type="ECO:0000256" key="1">
    <source>
        <dbReference type="ARBA" id="ARBA00022679"/>
    </source>
</evidence>
<keyword evidence="1" id="KW-0808">Transferase</keyword>
<accession>A0A368S6U4</accession>
<feature type="compositionally biased region" description="Gly residues" evidence="7">
    <location>
        <begin position="1"/>
        <end position="10"/>
    </location>
</feature>